<feature type="region of interest" description="Disordered" evidence="2">
    <location>
        <begin position="215"/>
        <end position="238"/>
    </location>
</feature>
<dbReference type="GO" id="GO:0035091">
    <property type="term" value="F:phosphatidylinositol binding"/>
    <property type="evidence" value="ECO:0007669"/>
    <property type="project" value="InterPro"/>
</dbReference>
<dbReference type="CDD" id="cd17689">
    <property type="entry name" value="RUN_SNX29"/>
    <property type="match status" value="1"/>
</dbReference>
<dbReference type="InterPro" id="IPR036871">
    <property type="entry name" value="PX_dom_sf"/>
</dbReference>
<feature type="coiled-coil region" evidence="1">
    <location>
        <begin position="426"/>
        <end position="453"/>
    </location>
</feature>
<dbReference type="EMBL" id="GGFJ01003359">
    <property type="protein sequence ID" value="MBW52500.1"/>
    <property type="molecule type" value="Transcribed_RNA"/>
</dbReference>
<reference evidence="5" key="1">
    <citation type="submission" date="2018-01" db="EMBL/GenBank/DDBJ databases">
        <title>An insight into the sialome of Amazonian anophelines.</title>
        <authorList>
            <person name="Ribeiro J.M."/>
            <person name="Scarpassa V."/>
            <person name="Calvo E."/>
        </authorList>
    </citation>
    <scope>NUCLEOTIDE SEQUENCE</scope>
    <source>
        <tissue evidence="5">Salivary glands</tissue>
    </source>
</reference>
<feature type="compositionally biased region" description="Low complexity" evidence="2">
    <location>
        <begin position="286"/>
        <end position="325"/>
    </location>
</feature>
<dbReference type="PROSITE" id="PS50195">
    <property type="entry name" value="PX"/>
    <property type="match status" value="1"/>
</dbReference>
<dbReference type="PANTHER" id="PTHR47194">
    <property type="entry name" value="SORTING NEXIN-29-RELATED"/>
    <property type="match status" value="1"/>
</dbReference>
<dbReference type="SMART" id="SM00312">
    <property type="entry name" value="PX"/>
    <property type="match status" value="1"/>
</dbReference>
<accession>A0A2M4BHG4</accession>
<feature type="region of interest" description="Disordered" evidence="2">
    <location>
        <begin position="286"/>
        <end position="345"/>
    </location>
</feature>
<dbReference type="InterPro" id="IPR037213">
    <property type="entry name" value="Run_dom_sf"/>
</dbReference>
<evidence type="ECO:0000313" key="5">
    <source>
        <dbReference type="EMBL" id="MBW52500.1"/>
    </source>
</evidence>
<evidence type="ECO:0000259" key="4">
    <source>
        <dbReference type="PROSITE" id="PS50826"/>
    </source>
</evidence>
<dbReference type="SUPFAM" id="SSF64268">
    <property type="entry name" value="PX domain"/>
    <property type="match status" value="1"/>
</dbReference>
<evidence type="ECO:0000256" key="2">
    <source>
        <dbReference type="SAM" id="MobiDB-lite"/>
    </source>
</evidence>
<evidence type="ECO:0000259" key="3">
    <source>
        <dbReference type="PROSITE" id="PS50195"/>
    </source>
</evidence>
<dbReference type="InterPro" id="IPR001683">
    <property type="entry name" value="PX_dom"/>
</dbReference>
<sequence>MVGMSTFSSLTLESVIGISLGMTSSGYEAEQVRKVLIGELLVAVRDCQRHYGGKTELATEHDPRIRLLCEAWEGLLAYGLKQGSVSGRLQNVVGELVALSSGGGGTTPTTDGPVFWDFAYRHLTNHERERFSTLRHVWSASGKGRALLRAILNERALERYVLMWLSDEQLLAEYYEPWALLRNAEVQHLLPNVAAGLGTILFAIAFDVPELNVAHSGDGSGGSSEERREPIIATRRPAGPVRKINAIERVIMESASPSPPDTRVPSGAPQPVTATTVLAAVEAALSEGSSCSTTTTTTDDSSSSQTASTVSFGSATSAATRSASTIDEPPTKTSAGQSKRASLQTSEGPILTVVQALFAIEQTTDQATSRDRLGGGIPGLVVPNHHASSNLSVEDASEADEPLAVNQLTTAHSTTVPYRVCDSDSYERLRRHVSELEERCHLLESRVAELSLENHRLRMVTSANRNSMAYFSFAIPKVIQRTSSGRSRRPFHVYEIRISPAGGGGGAIATANVGQGVLLENSSSSSSSWSLYRRYNEFYRLHKRLQRDYPTAKTLDFPPKKKLGNMNVDFVEQRRQRLQVYLNSLFAVVLPEVLSCRTRAQLEQVFPFFCDDRL</sequence>
<dbReference type="SUPFAM" id="SSF140741">
    <property type="entry name" value="RUN domain-like"/>
    <property type="match status" value="1"/>
</dbReference>
<protein>
    <submittedName>
        <fullName evidence="5">Putative sorting nexin-29</fullName>
    </submittedName>
</protein>
<dbReference type="Pfam" id="PF02759">
    <property type="entry name" value="RUN"/>
    <property type="match status" value="1"/>
</dbReference>
<dbReference type="InterPro" id="IPR047329">
    <property type="entry name" value="RUN_SNX29"/>
</dbReference>
<dbReference type="Pfam" id="PF00787">
    <property type="entry name" value="PX"/>
    <property type="match status" value="1"/>
</dbReference>
<feature type="domain" description="PX" evidence="3">
    <location>
        <begin position="472"/>
        <end position="614"/>
    </location>
</feature>
<proteinExistence type="predicted"/>
<dbReference type="AlphaFoldDB" id="A0A2M4BHG4"/>
<dbReference type="PANTHER" id="PTHR47194:SF3">
    <property type="entry name" value="SORTING NEXIN 29"/>
    <property type="match status" value="1"/>
</dbReference>
<evidence type="ECO:0000256" key="1">
    <source>
        <dbReference type="SAM" id="Coils"/>
    </source>
</evidence>
<dbReference type="PROSITE" id="PS50826">
    <property type="entry name" value="RUN"/>
    <property type="match status" value="1"/>
</dbReference>
<dbReference type="InterPro" id="IPR004012">
    <property type="entry name" value="Run_dom"/>
</dbReference>
<feature type="domain" description="RUN" evidence="4">
    <location>
        <begin position="59"/>
        <end position="209"/>
    </location>
</feature>
<feature type="compositionally biased region" description="Polar residues" evidence="2">
    <location>
        <begin position="331"/>
        <end position="345"/>
    </location>
</feature>
<dbReference type="Gene3D" id="3.30.1520.10">
    <property type="entry name" value="Phox-like domain"/>
    <property type="match status" value="1"/>
</dbReference>
<keyword evidence="1" id="KW-0175">Coiled coil</keyword>
<dbReference type="SMART" id="SM00593">
    <property type="entry name" value="RUN"/>
    <property type="match status" value="1"/>
</dbReference>
<dbReference type="Gene3D" id="1.20.58.900">
    <property type="match status" value="1"/>
</dbReference>
<organism evidence="5">
    <name type="scientific">Anopheles marajoara</name>
    <dbReference type="NCBI Taxonomy" id="58244"/>
    <lineage>
        <taxon>Eukaryota</taxon>
        <taxon>Metazoa</taxon>
        <taxon>Ecdysozoa</taxon>
        <taxon>Arthropoda</taxon>
        <taxon>Hexapoda</taxon>
        <taxon>Insecta</taxon>
        <taxon>Pterygota</taxon>
        <taxon>Neoptera</taxon>
        <taxon>Endopterygota</taxon>
        <taxon>Diptera</taxon>
        <taxon>Nematocera</taxon>
        <taxon>Culicoidea</taxon>
        <taxon>Culicidae</taxon>
        <taxon>Anophelinae</taxon>
        <taxon>Anopheles</taxon>
    </lineage>
</organism>
<name>A0A2M4BHG4_9DIPT</name>